<protein>
    <recommendedName>
        <fullName evidence="12">UDP-N-acetylglucosamine 1-carboxyvinyltransferase</fullName>
        <ecNumber evidence="12">2.5.1.7</ecNumber>
    </recommendedName>
    <alternativeName>
        <fullName evidence="12">Enoylpyruvate transferase</fullName>
    </alternativeName>
    <alternativeName>
        <fullName evidence="12">UDP-N-acetylglucosamine enolpyruvyl transferase</fullName>
        <shortName evidence="12">EPT</shortName>
    </alternativeName>
</protein>
<dbReference type="AlphaFoldDB" id="A0A0F2CXD3"/>
<comment type="similarity">
    <text evidence="10 12">Belongs to the EPSP synthase family. MurA subfamily.</text>
</comment>
<proteinExistence type="inferred from homology"/>
<feature type="binding site" evidence="12">
    <location>
        <position position="309"/>
    </location>
    <ligand>
        <name>UDP-N-acetyl-alpha-D-glucosamine</name>
        <dbReference type="ChEBI" id="CHEBI:57705"/>
    </ligand>
</feature>
<dbReference type="RefSeq" id="WP_045496800.1">
    <property type="nucleotide sequence ID" value="NZ_JALDWH010000003.1"/>
</dbReference>
<dbReference type="GO" id="GO:0008360">
    <property type="term" value="P:regulation of cell shape"/>
    <property type="evidence" value="ECO:0007669"/>
    <property type="project" value="UniProtKB-KW"/>
</dbReference>
<evidence type="ECO:0000256" key="1">
    <source>
        <dbReference type="ARBA" id="ARBA00004496"/>
    </source>
</evidence>
<feature type="modified residue" description="2-(S-cysteinyl)pyruvic acid O-phosphothioketal" evidence="12">
    <location>
        <position position="120"/>
    </location>
</feature>
<organism evidence="13 14">
    <name type="scientific">Streptococcus cristatus</name>
    <dbReference type="NCBI Taxonomy" id="45634"/>
    <lineage>
        <taxon>Bacteria</taxon>
        <taxon>Bacillati</taxon>
        <taxon>Bacillota</taxon>
        <taxon>Bacilli</taxon>
        <taxon>Lactobacillales</taxon>
        <taxon>Streptococcaceae</taxon>
        <taxon>Streptococcus</taxon>
    </lineage>
</organism>
<evidence type="ECO:0000256" key="6">
    <source>
        <dbReference type="ARBA" id="ARBA00022960"/>
    </source>
</evidence>
<dbReference type="FunFam" id="3.65.10.10:FF:000001">
    <property type="entry name" value="UDP-N-acetylglucosamine 1-carboxyvinyltransferase"/>
    <property type="match status" value="1"/>
</dbReference>
<evidence type="ECO:0000256" key="3">
    <source>
        <dbReference type="ARBA" id="ARBA00022490"/>
    </source>
</evidence>
<dbReference type="InterPro" id="IPR036968">
    <property type="entry name" value="Enolpyruvate_Tfrase_sf"/>
</dbReference>
<evidence type="ECO:0000256" key="10">
    <source>
        <dbReference type="ARBA" id="ARBA00038367"/>
    </source>
</evidence>
<dbReference type="PANTHER" id="PTHR43783">
    <property type="entry name" value="UDP-N-ACETYLGLUCOSAMINE 1-CARBOXYVINYLTRANSFERASE"/>
    <property type="match status" value="1"/>
</dbReference>
<dbReference type="InterPro" id="IPR050068">
    <property type="entry name" value="MurA_subfamily"/>
</dbReference>
<evidence type="ECO:0000256" key="9">
    <source>
        <dbReference type="ARBA" id="ARBA00023316"/>
    </source>
</evidence>
<dbReference type="GO" id="GO:0008760">
    <property type="term" value="F:UDP-N-acetylglucosamine 1-carboxyvinyltransferase activity"/>
    <property type="evidence" value="ECO:0007669"/>
    <property type="project" value="UniProtKB-UniRule"/>
</dbReference>
<evidence type="ECO:0000256" key="2">
    <source>
        <dbReference type="ARBA" id="ARBA00004752"/>
    </source>
</evidence>
<evidence type="ECO:0000256" key="8">
    <source>
        <dbReference type="ARBA" id="ARBA00023306"/>
    </source>
</evidence>
<dbReference type="Proteomes" id="UP000282617">
    <property type="component" value="Unassembled WGS sequence"/>
</dbReference>
<dbReference type="Pfam" id="PF00275">
    <property type="entry name" value="EPSP_synthase"/>
    <property type="match status" value="1"/>
</dbReference>
<dbReference type="Gene3D" id="3.65.10.10">
    <property type="entry name" value="Enolpyruvate transferase domain"/>
    <property type="match status" value="2"/>
</dbReference>
<feature type="binding site" evidence="12">
    <location>
        <begin position="23"/>
        <end position="24"/>
    </location>
    <ligand>
        <name>phosphoenolpyruvate</name>
        <dbReference type="ChEBI" id="CHEBI:58702"/>
    </ligand>
</feature>
<dbReference type="NCBIfam" id="TIGR01072">
    <property type="entry name" value="murA"/>
    <property type="match status" value="1"/>
</dbReference>
<evidence type="ECO:0000256" key="4">
    <source>
        <dbReference type="ARBA" id="ARBA00022618"/>
    </source>
</evidence>
<dbReference type="GO" id="GO:0009252">
    <property type="term" value="P:peptidoglycan biosynthetic process"/>
    <property type="evidence" value="ECO:0007669"/>
    <property type="project" value="UniProtKB-UniRule"/>
</dbReference>
<evidence type="ECO:0000256" key="7">
    <source>
        <dbReference type="ARBA" id="ARBA00022984"/>
    </source>
</evidence>
<dbReference type="InterPro" id="IPR005750">
    <property type="entry name" value="UDP_GlcNAc_COvinyl_MurA"/>
</dbReference>
<keyword evidence="5 12" id="KW-0808">Transferase</keyword>
<comment type="catalytic activity">
    <reaction evidence="11 12">
        <text>phosphoenolpyruvate + UDP-N-acetyl-alpha-D-glucosamine = UDP-N-acetyl-3-O-(1-carboxyvinyl)-alpha-D-glucosamine + phosphate</text>
        <dbReference type="Rhea" id="RHEA:18681"/>
        <dbReference type="ChEBI" id="CHEBI:43474"/>
        <dbReference type="ChEBI" id="CHEBI:57705"/>
        <dbReference type="ChEBI" id="CHEBI:58702"/>
        <dbReference type="ChEBI" id="CHEBI:68483"/>
        <dbReference type="EC" id="2.5.1.7"/>
    </reaction>
</comment>
<dbReference type="PANTHER" id="PTHR43783:SF1">
    <property type="entry name" value="UDP-N-ACETYLGLUCOSAMINE 1-CARBOXYVINYLTRANSFERASE"/>
    <property type="match status" value="1"/>
</dbReference>
<dbReference type="OrthoDB" id="9803760at2"/>
<keyword evidence="7 12" id="KW-0573">Peptidoglycan synthesis</keyword>
<dbReference type="InterPro" id="IPR001986">
    <property type="entry name" value="Enolpyruvate_Tfrase_dom"/>
</dbReference>
<keyword evidence="9 12" id="KW-0961">Cell wall biogenesis/degradation</keyword>
<gene>
    <name evidence="13" type="primary">murA1</name>
    <name evidence="12" type="synonym">murA</name>
    <name evidence="13" type="ORF">D8872_02955</name>
</gene>
<evidence type="ECO:0000313" key="13">
    <source>
        <dbReference type="EMBL" id="RSI44906.1"/>
    </source>
</evidence>
<evidence type="ECO:0000256" key="5">
    <source>
        <dbReference type="ARBA" id="ARBA00022679"/>
    </source>
</evidence>
<keyword evidence="3 12" id="KW-0963">Cytoplasm</keyword>
<reference evidence="13 14" key="1">
    <citation type="submission" date="2018-11" db="EMBL/GenBank/DDBJ databases">
        <title>Species Designations Belie Phenotypic and Genotypic Heterogeneity in Oral Streptococci.</title>
        <authorList>
            <person name="Velsko I."/>
        </authorList>
    </citation>
    <scope>NUCLEOTIDE SEQUENCE [LARGE SCALE GENOMIC DNA]</scope>
    <source>
        <strain evidence="13 14">BCC51</strain>
    </source>
</reference>
<dbReference type="HAMAP" id="MF_00111">
    <property type="entry name" value="MurA"/>
    <property type="match status" value="1"/>
</dbReference>
<name>A0A0F2CXD3_STRCR</name>
<dbReference type="GO" id="GO:0005737">
    <property type="term" value="C:cytoplasm"/>
    <property type="evidence" value="ECO:0007669"/>
    <property type="project" value="UniProtKB-SubCell"/>
</dbReference>
<dbReference type="GO" id="GO:0051301">
    <property type="term" value="P:cell division"/>
    <property type="evidence" value="ECO:0007669"/>
    <property type="project" value="UniProtKB-KW"/>
</dbReference>
<dbReference type="EMBL" id="RJNA01000003">
    <property type="protein sequence ID" value="RSI44906.1"/>
    <property type="molecule type" value="Genomic_DNA"/>
</dbReference>
<dbReference type="InterPro" id="IPR013792">
    <property type="entry name" value="RNA3'P_cycl/enolpyr_Trfase_a/b"/>
</dbReference>
<dbReference type="EC" id="2.5.1.7" evidence="12"/>
<comment type="caution">
    <text evidence="13">The sequence shown here is derived from an EMBL/GenBank/DDBJ whole genome shotgun (WGS) entry which is preliminary data.</text>
</comment>
<dbReference type="GO" id="GO:0071555">
    <property type="term" value="P:cell wall organization"/>
    <property type="evidence" value="ECO:0007669"/>
    <property type="project" value="UniProtKB-KW"/>
</dbReference>
<comment type="caution">
    <text evidence="12">Lacks conserved residue(s) required for the propagation of feature annotation.</text>
</comment>
<feature type="binding site" evidence="12">
    <location>
        <position position="96"/>
    </location>
    <ligand>
        <name>UDP-N-acetyl-alpha-D-glucosamine</name>
        <dbReference type="ChEBI" id="CHEBI:57705"/>
    </ligand>
</feature>
<evidence type="ECO:0000256" key="11">
    <source>
        <dbReference type="ARBA" id="ARBA00047527"/>
    </source>
</evidence>
<comment type="subcellular location">
    <subcellularLocation>
        <location evidence="1 12">Cytoplasm</location>
    </subcellularLocation>
</comment>
<feature type="active site" description="Proton donor" evidence="12">
    <location>
        <position position="120"/>
    </location>
</feature>
<evidence type="ECO:0000256" key="12">
    <source>
        <dbReference type="HAMAP-Rule" id="MF_00111"/>
    </source>
</evidence>
<keyword evidence="12" id="KW-0670">Pyruvate</keyword>
<feature type="binding site" evidence="12">
    <location>
        <begin position="125"/>
        <end position="129"/>
    </location>
    <ligand>
        <name>UDP-N-acetyl-alpha-D-glucosamine</name>
        <dbReference type="ChEBI" id="CHEBI:57705"/>
    </ligand>
</feature>
<evidence type="ECO:0000313" key="14">
    <source>
        <dbReference type="Proteomes" id="UP000282617"/>
    </source>
</evidence>
<dbReference type="SUPFAM" id="SSF55205">
    <property type="entry name" value="EPT/RTPC-like"/>
    <property type="match status" value="1"/>
</dbReference>
<dbReference type="NCBIfam" id="NF006873">
    <property type="entry name" value="PRK09369.1"/>
    <property type="match status" value="1"/>
</dbReference>
<dbReference type="GO" id="GO:0019277">
    <property type="term" value="P:UDP-N-acetylgalactosamine biosynthetic process"/>
    <property type="evidence" value="ECO:0007669"/>
    <property type="project" value="InterPro"/>
</dbReference>
<comment type="pathway">
    <text evidence="2 12">Cell wall biogenesis; peptidoglycan biosynthesis.</text>
</comment>
<dbReference type="UniPathway" id="UPA00219"/>
<keyword evidence="6 12" id="KW-0133">Cell shape</keyword>
<comment type="function">
    <text evidence="12">Cell wall formation. Adds enolpyruvyl to UDP-N-acetylglucosamine.</text>
</comment>
<accession>A0A0F2CXD3</accession>
<keyword evidence="8 12" id="KW-0131">Cell cycle</keyword>
<dbReference type="CDD" id="cd01555">
    <property type="entry name" value="UdpNAET"/>
    <property type="match status" value="1"/>
</dbReference>
<feature type="binding site" evidence="12">
    <location>
        <position position="331"/>
    </location>
    <ligand>
        <name>UDP-N-acetyl-alpha-D-glucosamine</name>
        <dbReference type="ChEBI" id="CHEBI:57705"/>
    </ligand>
</feature>
<keyword evidence="4 12" id="KW-0132">Cell division</keyword>
<sequence>MEKIIIQGGNNRLVGRVKIEGAKNAVLPLLAATVLASEGKTTLKNVPVLSDVFTMNNVVRGLNTQVDFDQDENTVVVDATKPLTEEAPYKYVSKMRASIVVLGPILARNGHAKVSMPGGCTIGSRPIDLHLKGLEAMGAQITQTAGYIEAKADRLMGAHIYMDFPSVGATQNIMMAATLAQGTTVIENAAREPEIVDLALLLNKMGAKVRGAGTENITIIGVEKLHGAEHNVVQDRIEAGTFMVAAAMTGGDLLIEDAIWEHNRPLLSKMQEMGVEVTEEDEGIRVRSDVSKLKAVSVKTLPYPGFPTDMQAQFTALMAIAQGESVMVETVFENRFQHLEEMRRMGLHSDIMRDTARIWGGSSLQGAEVMSTDLRASATLILMGLIAEGETKVSKLVHLDRGYYKFHEKLAALGANIKRVKEEDDE</sequence>